<evidence type="ECO:0000313" key="2">
    <source>
        <dbReference type="Proteomes" id="UP001377567"/>
    </source>
</evidence>
<dbReference type="PANTHER" id="PTHR37285:SF5">
    <property type="entry name" value="SPORE WALL MATURATION PROTEIN DIT1"/>
    <property type="match status" value="1"/>
</dbReference>
<dbReference type="PANTHER" id="PTHR37285">
    <property type="entry name" value="SPORE WALL MATURATION PROTEIN DIT1"/>
    <property type="match status" value="1"/>
</dbReference>
<comment type="caution">
    <text evidence="1">The sequence shown here is derived from an EMBL/GenBank/DDBJ whole genome shotgun (WGS) entry which is preliminary data.</text>
</comment>
<protein>
    <submittedName>
        <fullName evidence="1">Dit1 protein</fullName>
    </submittedName>
</protein>
<dbReference type="Pfam" id="PF05141">
    <property type="entry name" value="DIT1_PvcA"/>
    <property type="match status" value="1"/>
</dbReference>
<reference evidence="1 2" key="1">
    <citation type="journal article" date="2023" name="Elife">
        <title>Identification of key yeast species and microbe-microbe interactions impacting larval growth of Drosophila in the wild.</title>
        <authorList>
            <person name="Mure A."/>
            <person name="Sugiura Y."/>
            <person name="Maeda R."/>
            <person name="Honda K."/>
            <person name="Sakurai N."/>
            <person name="Takahashi Y."/>
            <person name="Watada M."/>
            <person name="Katoh T."/>
            <person name="Gotoh A."/>
            <person name="Gotoh Y."/>
            <person name="Taniguchi I."/>
            <person name="Nakamura K."/>
            <person name="Hayashi T."/>
            <person name="Katayama T."/>
            <person name="Uemura T."/>
            <person name="Hattori Y."/>
        </authorList>
    </citation>
    <scope>NUCLEOTIDE SEQUENCE [LARGE SCALE GENOMIC DNA]</scope>
    <source>
        <strain evidence="1 2">KH-74</strain>
    </source>
</reference>
<dbReference type="EMBL" id="BTGD01000025">
    <property type="protein sequence ID" value="GMM58739.1"/>
    <property type="molecule type" value="Genomic_DNA"/>
</dbReference>
<dbReference type="AlphaFoldDB" id="A0AAV5S4F7"/>
<dbReference type="InterPro" id="IPR007817">
    <property type="entry name" value="Isocyanide_synthase_DIT1"/>
</dbReference>
<gene>
    <name evidence="1" type="ORF">DAKH74_053560</name>
</gene>
<keyword evidence="2" id="KW-1185">Reference proteome</keyword>
<organism evidence="1 2">
    <name type="scientific">Maudiozyma humilis</name>
    <name type="common">Sour dough yeast</name>
    <name type="synonym">Kazachstania humilis</name>
    <dbReference type="NCBI Taxonomy" id="51915"/>
    <lineage>
        <taxon>Eukaryota</taxon>
        <taxon>Fungi</taxon>
        <taxon>Dikarya</taxon>
        <taxon>Ascomycota</taxon>
        <taxon>Saccharomycotina</taxon>
        <taxon>Saccharomycetes</taxon>
        <taxon>Saccharomycetales</taxon>
        <taxon>Saccharomycetaceae</taxon>
        <taxon>Maudiozyma</taxon>
    </lineage>
</organism>
<name>A0AAV5S4F7_MAUHU</name>
<sequence>MTINNNPLPLIESLSISQPPSAENENAVLHDTVADSSTFSRILAIYSRNGVSMETYCIEEKQGCDFVNNWNYIKNILVTQKGKYINRNRKITEYLIAATDSKIFKDSLSDELKIYEYQKEGESQVRGCIVKVEFSTLFNDWFIYHVLDQARLAYNEKPIKVSEGVGALKYHELFADFFSANLKNTIRDDEWDSCGRDYFINRVRYFTDRFIRIECILPAFPCKSSNSNKVGGAVPDKGEELALRRLIKITQDAKEIYPPGVKIWIVSDGHVFSDCIGVDDDVVDRYTQQLHDMYEKCKGPDSDAIGFCGLNELFFQGASAASFDQSCVEDVSVLHYTGTKISSVSDTSRQILMKGCDTDDGSLRREVNIPNHPRLHLYRGFSRFMMEDLALLPFFEGYSRKKFKKVVSKIAFNMIRRNDAYSNLVELMFPHHMRISIHAHKNSGPKFGVKVIAQEQCSIVRDLNDIEEPTFEDLLHIPTPWHNCVVKVVSGDDTKKEQFYLTKSSVIKDALKDGTYKGEWKETCFNAGHGGHFEIQKKN</sequence>
<dbReference type="Proteomes" id="UP001377567">
    <property type="component" value="Unassembled WGS sequence"/>
</dbReference>
<evidence type="ECO:0000313" key="1">
    <source>
        <dbReference type="EMBL" id="GMM58739.1"/>
    </source>
</evidence>
<proteinExistence type="predicted"/>
<accession>A0AAV5S4F7</accession>